<feature type="domain" description="Uroporphyrinogen decarboxylase (URO-D)" evidence="2">
    <location>
        <begin position="19"/>
        <end position="28"/>
    </location>
</feature>
<protein>
    <recommendedName>
        <fullName evidence="2">Uroporphyrinogen decarboxylase (URO-D) domain-containing protein</fullName>
    </recommendedName>
</protein>
<dbReference type="PROSITE" id="PS00906">
    <property type="entry name" value="UROD_1"/>
    <property type="match status" value="1"/>
</dbReference>
<dbReference type="GO" id="GO:0004853">
    <property type="term" value="F:uroporphyrinogen decarboxylase activity"/>
    <property type="evidence" value="ECO:0007669"/>
    <property type="project" value="InterPro"/>
</dbReference>
<dbReference type="SUPFAM" id="SSF51726">
    <property type="entry name" value="UROD/MetE-like"/>
    <property type="match status" value="1"/>
</dbReference>
<comment type="caution">
    <text evidence="3">The sequence shown here is derived from an EMBL/GenBank/DDBJ whole genome shotgun (WGS) entry which is preliminary data.</text>
</comment>
<accession>A0A6N4R0G6</accession>
<dbReference type="EMBL" id="VAFM01000002">
    <property type="protein sequence ID" value="TKW60885.1"/>
    <property type="molecule type" value="Genomic_DNA"/>
</dbReference>
<evidence type="ECO:0000313" key="4">
    <source>
        <dbReference type="Proteomes" id="UP000320948"/>
    </source>
</evidence>
<proteinExistence type="predicted"/>
<dbReference type="GO" id="GO:0005829">
    <property type="term" value="C:cytosol"/>
    <property type="evidence" value="ECO:0007669"/>
    <property type="project" value="TreeGrafter"/>
</dbReference>
<dbReference type="AlphaFoldDB" id="A0A6N4R0G6"/>
<evidence type="ECO:0000259" key="2">
    <source>
        <dbReference type="PROSITE" id="PS00906"/>
    </source>
</evidence>
<dbReference type="Gene3D" id="3.20.20.210">
    <property type="match status" value="1"/>
</dbReference>
<evidence type="ECO:0000313" key="3">
    <source>
        <dbReference type="EMBL" id="TKW60885.1"/>
    </source>
</evidence>
<dbReference type="Proteomes" id="UP000320948">
    <property type="component" value="Unassembled WGS sequence"/>
</dbReference>
<gene>
    <name evidence="3" type="ORF">DI628_08340</name>
</gene>
<dbReference type="InterPro" id="IPR000257">
    <property type="entry name" value="Uroporphyrinogen_deCOase"/>
</dbReference>
<sequence length="130" mass="14636">MTTPLLVQALTRQPVSRPPVWLMRQAGRYLPEYQAVRAHRVLLNAGCSHRSFDPAGHSFRSRCRHHFCRYPDDPPCAGPECNIHQRPWSPCRNLPQRQSARRYAPASGRDPNSTGPRQPDGPSGPCRTTG</sequence>
<dbReference type="GO" id="GO:0019353">
    <property type="term" value="P:protoporphyrinogen IX biosynthetic process from glutamate"/>
    <property type="evidence" value="ECO:0007669"/>
    <property type="project" value="TreeGrafter"/>
</dbReference>
<feature type="region of interest" description="Disordered" evidence="1">
    <location>
        <begin position="86"/>
        <end position="130"/>
    </location>
</feature>
<dbReference type="PANTHER" id="PTHR21091:SF169">
    <property type="entry name" value="UROPORPHYRINOGEN DECARBOXYLASE"/>
    <property type="match status" value="1"/>
</dbReference>
<organism evidence="3 4">
    <name type="scientific">Blastochloris viridis</name>
    <name type="common">Rhodopseudomonas viridis</name>
    <dbReference type="NCBI Taxonomy" id="1079"/>
    <lineage>
        <taxon>Bacteria</taxon>
        <taxon>Pseudomonadati</taxon>
        <taxon>Pseudomonadota</taxon>
        <taxon>Alphaproteobacteria</taxon>
        <taxon>Hyphomicrobiales</taxon>
        <taxon>Blastochloridaceae</taxon>
        <taxon>Blastochloris</taxon>
    </lineage>
</organism>
<evidence type="ECO:0000256" key="1">
    <source>
        <dbReference type="SAM" id="MobiDB-lite"/>
    </source>
</evidence>
<dbReference type="Pfam" id="PF01208">
    <property type="entry name" value="URO-D"/>
    <property type="match status" value="1"/>
</dbReference>
<dbReference type="PANTHER" id="PTHR21091">
    <property type="entry name" value="METHYLTETRAHYDROFOLATE:HOMOCYSTEINE METHYLTRANSFERASE RELATED"/>
    <property type="match status" value="1"/>
</dbReference>
<dbReference type="InterPro" id="IPR038071">
    <property type="entry name" value="UROD/MetE-like_sf"/>
</dbReference>
<reference evidence="3 4" key="1">
    <citation type="journal article" date="2017" name="Nat. Commun.">
        <title>In situ click chemistry generation of cyclooxygenase-2 inhibitors.</title>
        <authorList>
            <person name="Bhardwaj A."/>
            <person name="Kaur J."/>
            <person name="Wuest M."/>
            <person name="Wuest F."/>
        </authorList>
    </citation>
    <scope>NUCLEOTIDE SEQUENCE [LARGE SCALE GENOMIC DNA]</scope>
    <source>
        <strain evidence="3">S2_018_000_R2_106</strain>
    </source>
</reference>
<name>A0A6N4R0G6_BLAVI</name>